<dbReference type="EMBL" id="LSBI01000012">
    <property type="protein sequence ID" value="OAQ77970.1"/>
    <property type="molecule type" value="Genomic_DNA"/>
</dbReference>
<gene>
    <name evidence="1" type="ORF">VFPFJ_10337</name>
</gene>
<organism evidence="1 2">
    <name type="scientific">Purpureocillium lilacinum</name>
    <name type="common">Paecilomyces lilacinus</name>
    <dbReference type="NCBI Taxonomy" id="33203"/>
    <lineage>
        <taxon>Eukaryota</taxon>
        <taxon>Fungi</taxon>
        <taxon>Dikarya</taxon>
        <taxon>Ascomycota</taxon>
        <taxon>Pezizomycotina</taxon>
        <taxon>Sordariomycetes</taxon>
        <taxon>Hypocreomycetidae</taxon>
        <taxon>Hypocreales</taxon>
        <taxon>Ophiocordycipitaceae</taxon>
        <taxon>Purpureocillium</taxon>
    </lineage>
</organism>
<proteinExistence type="predicted"/>
<protein>
    <submittedName>
        <fullName evidence="1">Uncharacterized protein</fullName>
    </submittedName>
</protein>
<sequence>MFPKSSSSPCWQDFVNCSSRGRVSCPTTITGSIGVSLRSISPPWRKYSPTPGRAGKD</sequence>
<dbReference type="Proteomes" id="UP000078340">
    <property type="component" value="Unassembled WGS sequence"/>
</dbReference>
<evidence type="ECO:0000313" key="2">
    <source>
        <dbReference type="Proteomes" id="UP000078340"/>
    </source>
</evidence>
<reference evidence="1 2" key="1">
    <citation type="submission" date="2016-02" db="EMBL/GenBank/DDBJ databases">
        <title>Biosynthesis of antibiotic leucinostatins and their inhibition on Phytophthora in bio-control Purpureocillium lilacinum.</title>
        <authorList>
            <person name="Wang G."/>
            <person name="Liu Z."/>
            <person name="Lin R."/>
            <person name="Li E."/>
            <person name="Mao Z."/>
            <person name="Ling J."/>
            <person name="Yin W."/>
            <person name="Xie B."/>
        </authorList>
    </citation>
    <scope>NUCLEOTIDE SEQUENCE [LARGE SCALE GENOMIC DNA]</scope>
    <source>
        <strain evidence="1">PLFJ-1</strain>
    </source>
</reference>
<dbReference type="AlphaFoldDB" id="A0A179GKP6"/>
<accession>A0A179GKP6</accession>
<name>A0A179GKP6_PURLI</name>
<comment type="caution">
    <text evidence="1">The sequence shown here is derived from an EMBL/GenBank/DDBJ whole genome shotgun (WGS) entry which is preliminary data.</text>
</comment>
<evidence type="ECO:0000313" key="1">
    <source>
        <dbReference type="EMBL" id="OAQ77970.1"/>
    </source>
</evidence>